<name>A0A7D4QB87_9MICO</name>
<protein>
    <submittedName>
        <fullName evidence="2">Uncharacterized protein</fullName>
    </submittedName>
</protein>
<keyword evidence="1" id="KW-0812">Transmembrane</keyword>
<feature type="transmembrane region" description="Helical" evidence="1">
    <location>
        <begin position="68"/>
        <end position="86"/>
    </location>
</feature>
<sequence length="107" mass="10627">MVAPAVSVIVASHPAEVEAAVIAVAPVDERPSTTSSGVDAPAPLAHHGSVIIRDADEPLAPTTVTSAIALYAAAVGTAGGVVVLTIQRRARHGGHAPRVHAGAPRPV</sequence>
<reference evidence="2 3" key="1">
    <citation type="submission" date="2020-05" db="EMBL/GenBank/DDBJ databases">
        <title>Strain PA2F3 complete genome.</title>
        <authorList>
            <person name="Kim Y.-S."/>
            <person name="Kim S.-J."/>
            <person name="Jung H.-k."/>
            <person name="Kim S.-E."/>
            <person name="Kim K.-H."/>
        </authorList>
    </citation>
    <scope>NUCLEOTIDE SEQUENCE [LARGE SCALE GENOMIC DNA]</scope>
    <source>
        <strain evidence="2 3">PA2F3</strain>
    </source>
</reference>
<gene>
    <name evidence="2" type="ORF">HQM25_02030</name>
</gene>
<dbReference type="AlphaFoldDB" id="A0A7D4QB87"/>
<dbReference type="Proteomes" id="UP000502498">
    <property type="component" value="Chromosome"/>
</dbReference>
<proteinExistence type="predicted"/>
<dbReference type="RefSeq" id="WP_172988681.1">
    <property type="nucleotide sequence ID" value="NZ_CP054038.1"/>
</dbReference>
<organism evidence="2 3">
    <name type="scientific">Microbacterium hominis</name>
    <dbReference type="NCBI Taxonomy" id="162426"/>
    <lineage>
        <taxon>Bacteria</taxon>
        <taxon>Bacillati</taxon>
        <taxon>Actinomycetota</taxon>
        <taxon>Actinomycetes</taxon>
        <taxon>Micrococcales</taxon>
        <taxon>Microbacteriaceae</taxon>
        <taxon>Microbacterium</taxon>
    </lineage>
</organism>
<dbReference type="EMBL" id="CP054038">
    <property type="protein sequence ID" value="QKJ18297.1"/>
    <property type="molecule type" value="Genomic_DNA"/>
</dbReference>
<keyword evidence="1" id="KW-0472">Membrane</keyword>
<accession>A0A7D4QB87</accession>
<evidence type="ECO:0000313" key="3">
    <source>
        <dbReference type="Proteomes" id="UP000502498"/>
    </source>
</evidence>
<keyword evidence="1" id="KW-1133">Transmembrane helix</keyword>
<evidence type="ECO:0000256" key="1">
    <source>
        <dbReference type="SAM" id="Phobius"/>
    </source>
</evidence>
<evidence type="ECO:0000313" key="2">
    <source>
        <dbReference type="EMBL" id="QKJ18297.1"/>
    </source>
</evidence>